<dbReference type="InterPro" id="IPR012340">
    <property type="entry name" value="NA-bd_OB-fold"/>
</dbReference>
<dbReference type="SUPFAM" id="SSF50249">
    <property type="entry name" value="Nucleic acid-binding proteins"/>
    <property type="match status" value="1"/>
</dbReference>
<reference evidence="2" key="1">
    <citation type="submission" date="2019-10" db="EMBL/GenBank/DDBJ databases">
        <authorList>
            <person name="Zhang R."/>
            <person name="Pan Y."/>
            <person name="Wang J."/>
            <person name="Ma R."/>
            <person name="Yu S."/>
        </authorList>
    </citation>
    <scope>NUCLEOTIDE SEQUENCE</scope>
    <source>
        <strain evidence="2">LA-IB0</strain>
        <tissue evidence="2">Leaf</tissue>
    </source>
</reference>
<sequence length="486" mass="57134">MLMFSEINDPVTLWEQHWRDMVDDLQYQVRREFMENNIHLNDEDLKEWALQEIECILNRNGKTLGDFPPMPRPSFRSFGRITNRYIREELDYDDSIEEQSFHSNFNGLNSDQLRVVDKYDWRRKIRSLHFDNGGESDWIEIPEEFLIDNGNNSLMHSIDATYPQLANSADTLCPGEANDREQTLNPPELLHSIKLSGSIYNMYGVQVIIADKKYKIVPHHYQVLLGHDAQIEKVLDHSDEFLRHFYFIVRLKDIKSHMDLDDRLIVVSVTYCRLTPDRLPIREIVLLDKTYREDRSPQKLVSLIRGSRFTISRSLKISNAKRIWICDYGHDDGVKFFRILARIEKIDTDDMWYATCNNCQNSCRYSYGHTICVVCNDIVNATIRFRVHLRVKDGSGVIDLKLFNEQAEYMFRHPAAYFKSLQEKENGSNLLQNYVNSFINRAYNFVIPVPPSFARPNVCCTVNFVLHVDWSEECSHLSKRSPRLRT</sequence>
<evidence type="ECO:0000259" key="1">
    <source>
        <dbReference type="Pfam" id="PF08646"/>
    </source>
</evidence>
<evidence type="ECO:0000313" key="2">
    <source>
        <dbReference type="EMBL" id="KAG8384021.1"/>
    </source>
</evidence>
<dbReference type="InterPro" id="IPR013955">
    <property type="entry name" value="Rep_factor-A_C"/>
</dbReference>
<protein>
    <recommendedName>
        <fullName evidence="1">Replication factor A C-terminal domain-containing protein</fullName>
    </recommendedName>
</protein>
<dbReference type="EMBL" id="WHWC01000004">
    <property type="protein sequence ID" value="KAG8384021.1"/>
    <property type="molecule type" value="Genomic_DNA"/>
</dbReference>
<dbReference type="Pfam" id="PF08646">
    <property type="entry name" value="Rep_fac-A_C"/>
    <property type="match status" value="1"/>
</dbReference>
<organism evidence="2 3">
    <name type="scientific">Buddleja alternifolia</name>
    <dbReference type="NCBI Taxonomy" id="168488"/>
    <lineage>
        <taxon>Eukaryota</taxon>
        <taxon>Viridiplantae</taxon>
        <taxon>Streptophyta</taxon>
        <taxon>Embryophyta</taxon>
        <taxon>Tracheophyta</taxon>
        <taxon>Spermatophyta</taxon>
        <taxon>Magnoliopsida</taxon>
        <taxon>eudicotyledons</taxon>
        <taxon>Gunneridae</taxon>
        <taxon>Pentapetalae</taxon>
        <taxon>asterids</taxon>
        <taxon>lamiids</taxon>
        <taxon>Lamiales</taxon>
        <taxon>Scrophulariaceae</taxon>
        <taxon>Buddlejeae</taxon>
        <taxon>Buddleja</taxon>
    </lineage>
</organism>
<dbReference type="Proteomes" id="UP000826271">
    <property type="component" value="Unassembled WGS sequence"/>
</dbReference>
<gene>
    <name evidence="2" type="ORF">BUALT_Bualt04G0074800</name>
</gene>
<dbReference type="AlphaFoldDB" id="A0AAV6XM29"/>
<comment type="caution">
    <text evidence="2">The sequence shown here is derived from an EMBL/GenBank/DDBJ whole genome shotgun (WGS) entry which is preliminary data.</text>
</comment>
<accession>A0AAV6XM29</accession>
<proteinExistence type="predicted"/>
<keyword evidence="3" id="KW-1185">Reference proteome</keyword>
<name>A0AAV6XM29_9LAMI</name>
<feature type="domain" description="Replication factor A C-terminal" evidence="1">
    <location>
        <begin position="336"/>
        <end position="475"/>
    </location>
</feature>
<evidence type="ECO:0000313" key="3">
    <source>
        <dbReference type="Proteomes" id="UP000826271"/>
    </source>
</evidence>
<dbReference type="Gene3D" id="2.40.50.140">
    <property type="entry name" value="Nucleic acid-binding proteins"/>
    <property type="match status" value="1"/>
</dbReference>